<comment type="caution">
    <text evidence="2">The sequence shown here is derived from an EMBL/GenBank/DDBJ whole genome shotgun (WGS) entry which is preliminary data.</text>
</comment>
<feature type="domain" description="Schlafen AlbA-2" evidence="1">
    <location>
        <begin position="23"/>
        <end position="146"/>
    </location>
</feature>
<dbReference type="InterPro" id="IPR038475">
    <property type="entry name" value="RecG_C_sf"/>
</dbReference>
<evidence type="ECO:0000259" key="1">
    <source>
        <dbReference type="Pfam" id="PF04326"/>
    </source>
</evidence>
<dbReference type="InterPro" id="IPR007421">
    <property type="entry name" value="Schlafen_AlbA_2_dom"/>
</dbReference>
<dbReference type="Proteomes" id="UP001156682">
    <property type="component" value="Unassembled WGS sequence"/>
</dbReference>
<name>A0ABQ5ZXS5_9GAMM</name>
<protein>
    <submittedName>
        <fullName evidence="2">Transcriptional regulator</fullName>
    </submittedName>
</protein>
<evidence type="ECO:0000313" key="3">
    <source>
        <dbReference type="Proteomes" id="UP001156682"/>
    </source>
</evidence>
<dbReference type="EMBL" id="BSOR01000020">
    <property type="protein sequence ID" value="GLR63868.1"/>
    <property type="molecule type" value="Genomic_DNA"/>
</dbReference>
<gene>
    <name evidence="2" type="primary">mloB</name>
    <name evidence="2" type="ORF">GCM10007878_13050</name>
</gene>
<dbReference type="Pfam" id="PF04326">
    <property type="entry name" value="SLFN_AlbA_2"/>
    <property type="match status" value="1"/>
</dbReference>
<dbReference type="Gene3D" id="3.30.565.60">
    <property type="match status" value="1"/>
</dbReference>
<dbReference type="Gene3D" id="3.30.950.30">
    <property type="entry name" value="Schlafen, AAA domain"/>
    <property type="match status" value="1"/>
</dbReference>
<sequence length="490" mass="55915">MPIDMTLVQMRSMLKELCMLPAETEWVEFKHNADIAVIGEYISALANSAALLGKQTAYLVYGVEDATHTVLGTTFQPSQQKYKQQEIENWLLQKLSPKIHFRFHEFLAGSEENLPVVILEIQPAAHQPVQFDGVEYIRSGSYKKKLKDFPEKERELWRIFDKTPFERQLAATNITADEVLKLLEYPAYFDLTGLPLPDNRVGILAALTADGLIQETVGSRWHITNLGAIMFARQLQSFQHLARKTVRLIMYRGNSRVETIREIEGTKGYAVGFEGLIGYLKALLPSNEEIGKAFRSEAPMYPELAIRELVANAIIHQDFSITGTGPMIELFDTRMEITNPGIPLVATERFLDSPPRSRNEALASFMRRLNICEERGTGIDKVVFQTELYQLPAPMFEVTEHHTRSILFSYKTFAQMDKEERARACYLHCCLKYVNREPMNNPSLRERFGIEAKSMSMVSRVIKDAIDLGLIRPYDPLVGPKAIRYIPFWA</sequence>
<dbReference type="InterPro" id="IPR038461">
    <property type="entry name" value="Schlafen_AlbA_2_dom_sf"/>
</dbReference>
<proteinExistence type="predicted"/>
<evidence type="ECO:0000313" key="2">
    <source>
        <dbReference type="EMBL" id="GLR63868.1"/>
    </source>
</evidence>
<dbReference type="PANTHER" id="PTHR30595:SF6">
    <property type="entry name" value="SCHLAFEN ALBA-2 DOMAIN-CONTAINING PROTEIN"/>
    <property type="match status" value="1"/>
</dbReference>
<accession>A0ABQ5ZXS5</accession>
<dbReference type="PANTHER" id="PTHR30595">
    <property type="entry name" value="GLPR-RELATED TRANSCRIPTIONAL REPRESSOR"/>
    <property type="match status" value="1"/>
</dbReference>
<organism evidence="2 3">
    <name type="scientific">Marinospirillum insulare</name>
    <dbReference type="NCBI Taxonomy" id="217169"/>
    <lineage>
        <taxon>Bacteria</taxon>
        <taxon>Pseudomonadati</taxon>
        <taxon>Pseudomonadota</taxon>
        <taxon>Gammaproteobacteria</taxon>
        <taxon>Oceanospirillales</taxon>
        <taxon>Oceanospirillaceae</taxon>
        <taxon>Marinospirillum</taxon>
    </lineage>
</organism>
<dbReference type="RefSeq" id="WP_027850694.1">
    <property type="nucleotide sequence ID" value="NZ_BSOR01000020.1"/>
</dbReference>
<keyword evidence="3" id="KW-1185">Reference proteome</keyword>
<dbReference type="Pfam" id="PF13749">
    <property type="entry name" value="HATPase_c_4"/>
    <property type="match status" value="1"/>
</dbReference>
<reference evidence="3" key="1">
    <citation type="journal article" date="2019" name="Int. J. Syst. Evol. Microbiol.">
        <title>The Global Catalogue of Microorganisms (GCM) 10K type strain sequencing project: providing services to taxonomists for standard genome sequencing and annotation.</title>
        <authorList>
            <consortium name="The Broad Institute Genomics Platform"/>
            <consortium name="The Broad Institute Genome Sequencing Center for Infectious Disease"/>
            <person name="Wu L."/>
            <person name="Ma J."/>
        </authorList>
    </citation>
    <scope>NUCLEOTIDE SEQUENCE [LARGE SCALE GENOMIC DNA]</scope>
    <source>
        <strain evidence="3">NBRC 100033</strain>
    </source>
</reference>